<dbReference type="InterPro" id="IPR043129">
    <property type="entry name" value="ATPase_NBD"/>
</dbReference>
<dbReference type="PANTHER" id="PTHR12862">
    <property type="entry name" value="BADF TYPE ATPASE DOMAIN-CONTAINING PROTEIN"/>
    <property type="match status" value="1"/>
</dbReference>
<dbReference type="EMBL" id="JBHTGQ010000021">
    <property type="protein sequence ID" value="MFC7750210.1"/>
    <property type="molecule type" value="Genomic_DNA"/>
</dbReference>
<dbReference type="InterPro" id="IPR039758">
    <property type="entry name" value="NAGK-like"/>
</dbReference>
<evidence type="ECO:0000313" key="3">
    <source>
        <dbReference type="Proteomes" id="UP001596528"/>
    </source>
</evidence>
<dbReference type="PANTHER" id="PTHR12862:SF0">
    <property type="entry name" value="N-ACETYL-D-GLUCOSAMINE KINASE"/>
    <property type="match status" value="1"/>
</dbReference>
<proteinExistence type="predicted"/>
<accession>A0ABW2V473</accession>
<comment type="caution">
    <text evidence="2">The sequence shown here is derived from an EMBL/GenBank/DDBJ whole genome shotgun (WGS) entry which is preliminary data.</text>
</comment>
<dbReference type="CDD" id="cd24007">
    <property type="entry name" value="ASKHA_NBD_eukNAGK-like"/>
    <property type="match status" value="1"/>
</dbReference>
<name>A0ABW2V473_9BACL</name>
<evidence type="ECO:0000313" key="2">
    <source>
        <dbReference type="EMBL" id="MFC7750210.1"/>
    </source>
</evidence>
<protein>
    <submittedName>
        <fullName evidence="2">BadF/BadG/BcrA/BcrD ATPase family protein</fullName>
    </submittedName>
</protein>
<dbReference type="SUPFAM" id="SSF53067">
    <property type="entry name" value="Actin-like ATPase domain"/>
    <property type="match status" value="2"/>
</dbReference>
<gene>
    <name evidence="2" type="ORF">ACFQWB_09750</name>
</gene>
<feature type="domain" description="ATPase BadF/BadG/BcrA/BcrD type" evidence="1">
    <location>
        <begin position="5"/>
        <end position="306"/>
    </location>
</feature>
<evidence type="ECO:0000259" key="1">
    <source>
        <dbReference type="Pfam" id="PF01869"/>
    </source>
</evidence>
<dbReference type="RefSeq" id="WP_138790009.1">
    <property type="nucleotide sequence ID" value="NZ_JBHTGQ010000021.1"/>
</dbReference>
<organism evidence="2 3">
    <name type="scientific">Paenibacillus thermoaerophilus</name>
    <dbReference type="NCBI Taxonomy" id="1215385"/>
    <lineage>
        <taxon>Bacteria</taxon>
        <taxon>Bacillati</taxon>
        <taxon>Bacillota</taxon>
        <taxon>Bacilli</taxon>
        <taxon>Bacillales</taxon>
        <taxon>Paenibacillaceae</taxon>
        <taxon>Paenibacillus</taxon>
    </lineage>
</organism>
<dbReference type="Gene3D" id="3.30.420.40">
    <property type="match status" value="2"/>
</dbReference>
<dbReference type="Proteomes" id="UP001596528">
    <property type="component" value="Unassembled WGS sequence"/>
</dbReference>
<reference evidence="3" key="1">
    <citation type="journal article" date="2019" name="Int. J. Syst. Evol. Microbiol.">
        <title>The Global Catalogue of Microorganisms (GCM) 10K type strain sequencing project: providing services to taxonomists for standard genome sequencing and annotation.</title>
        <authorList>
            <consortium name="The Broad Institute Genomics Platform"/>
            <consortium name="The Broad Institute Genome Sequencing Center for Infectious Disease"/>
            <person name="Wu L."/>
            <person name="Ma J."/>
        </authorList>
    </citation>
    <scope>NUCLEOTIDE SEQUENCE [LARGE SCALE GENOMIC DNA]</scope>
    <source>
        <strain evidence="3">JCM 18657</strain>
    </source>
</reference>
<dbReference type="InterPro" id="IPR002731">
    <property type="entry name" value="ATPase_BadF"/>
</dbReference>
<keyword evidence="3" id="KW-1185">Reference proteome</keyword>
<dbReference type="Pfam" id="PF01869">
    <property type="entry name" value="BcrAD_BadFG"/>
    <property type="match status" value="1"/>
</dbReference>
<sequence>MRYVIGMDGGGTKTELAALSPQGLPLAKAWGFSTNPYSVSVEAAVREIVRLMEELSRAPELAGMSPAGLCIGMAGVDSEREKQGVLRPLLPALRERGFGDMPVHILSEAEITLMAALGRPYGVLVISGTGSIAKALTPDGSTYRAGGWGHLLGDEGSGYAIGLRALQAAMRSFDGVADTELLPMILSERGYASPAELKQYVYRKDTSKSDIAAFCELCVRAAEAGDAEAARIVGEEAEKLGDTALALLRKDPALPSLEVVLAGSVFQRSELFRSAFARKLAAVYPQLRIALPQSSRSPAEGAALLALRLL</sequence>